<evidence type="ECO:0000313" key="2">
    <source>
        <dbReference type="EMBL" id="TGJ78180.1"/>
    </source>
</evidence>
<reference evidence="2 3" key="1">
    <citation type="submission" date="2019-03" db="EMBL/GenBank/DDBJ databases">
        <title>Draft genome sequence of Xylaria hypoxylon DSM 108379, a ubiquitous saprotrophic-parasitic fungi on hardwood.</title>
        <authorList>
            <person name="Buettner E."/>
            <person name="Leonhardt S."/>
            <person name="Gebauer A.M."/>
            <person name="Liers C."/>
            <person name="Hofrichter M."/>
            <person name="Kellner H."/>
        </authorList>
    </citation>
    <scope>NUCLEOTIDE SEQUENCE [LARGE SCALE GENOMIC DNA]</scope>
    <source>
        <strain evidence="2 3">DSM 108379</strain>
    </source>
</reference>
<evidence type="ECO:0000313" key="3">
    <source>
        <dbReference type="Proteomes" id="UP000297716"/>
    </source>
</evidence>
<dbReference type="SUPFAM" id="SSF81383">
    <property type="entry name" value="F-box domain"/>
    <property type="match status" value="1"/>
</dbReference>
<keyword evidence="3" id="KW-1185">Reference proteome</keyword>
<protein>
    <recommendedName>
        <fullName evidence="1">F-box domain-containing protein</fullName>
    </recommendedName>
</protein>
<dbReference type="InterPro" id="IPR015943">
    <property type="entry name" value="WD40/YVTN_repeat-like_dom_sf"/>
</dbReference>
<proteinExistence type="predicted"/>
<dbReference type="InterPro" id="IPR036047">
    <property type="entry name" value="F-box-like_dom_sf"/>
</dbReference>
<accession>A0A4Z0YGY3</accession>
<evidence type="ECO:0000259" key="1">
    <source>
        <dbReference type="Pfam" id="PF12937"/>
    </source>
</evidence>
<dbReference type="Gene3D" id="2.130.10.10">
    <property type="entry name" value="YVTN repeat-like/Quinoprotein amine dehydrogenase"/>
    <property type="match status" value="1"/>
</dbReference>
<sequence>MESPRVLSSSTLDTLPTDILLIILGSLDTARSVAHLAATCKGLHQLISAGGWRIFVKSCFNSLTLPTSGSDDDWADLARVLTAQSRDWDRRAFVFHSLSPPETRRPNARRSHGAQSIPGNIIVDAHLQERGRFDEEFVVWGSGEDVVARIRRKDRMTVTSETWHLCKGSETGFIAGKDDTTSISIIKSPPFEENKDLGVVVGRANGDLRLLSISESSFGRTLMHFRPSPGFSLHQHEIRAVDVDGDSGIVTASTRESVWLYPVQTHDQPQSENVVESPYIDPIATVSLKDSQNSPSFEFIRSMKMFDKETIAVALNRSFDPIRVVNITQTGLEISALPPIPDEHPYIGSSPRTVRALLPVDVRSVAGGGGNVLLSSWDDGTIRLQDLRTPSPVDRIYQDNFEVATPINALISHGLERFVAGSAYSHMLKVFDFRWARGYYHTDSLPCSSNSPYPTPRPPTLVDEPKYRDNQPACNHVLGRLCRWHTLSRHDFYRPNCNIYLPFRNYASSPIYSLAKPSDVSPTIYAGLSGLLVEFTLKSGVQSASTPSTNPLYVRQRGKVAILETGDGSAISDVSKCQRVPEIRRQSFSNNEHSSTTVRKQHRLDEALQDRREWQEFEPLVA</sequence>
<dbReference type="SUPFAM" id="SSF50978">
    <property type="entry name" value="WD40 repeat-like"/>
    <property type="match status" value="1"/>
</dbReference>
<comment type="caution">
    <text evidence="2">The sequence shown here is derived from an EMBL/GenBank/DDBJ whole genome shotgun (WGS) entry which is preliminary data.</text>
</comment>
<dbReference type="EMBL" id="SKBN01000438">
    <property type="protein sequence ID" value="TGJ78180.1"/>
    <property type="molecule type" value="Genomic_DNA"/>
</dbReference>
<feature type="domain" description="F-box" evidence="1">
    <location>
        <begin position="13"/>
        <end position="49"/>
    </location>
</feature>
<gene>
    <name evidence="2" type="ORF">E0Z10_g10585</name>
</gene>
<dbReference type="AlphaFoldDB" id="A0A4Z0YGY3"/>
<dbReference type="InterPro" id="IPR001810">
    <property type="entry name" value="F-box_dom"/>
</dbReference>
<dbReference type="Pfam" id="PF12937">
    <property type="entry name" value="F-box-like"/>
    <property type="match status" value="1"/>
</dbReference>
<dbReference type="CDD" id="cd09917">
    <property type="entry name" value="F-box_SF"/>
    <property type="match status" value="1"/>
</dbReference>
<name>A0A4Z0YGY3_9PEZI</name>
<dbReference type="OrthoDB" id="1259151at2759"/>
<dbReference type="InterPro" id="IPR036322">
    <property type="entry name" value="WD40_repeat_dom_sf"/>
</dbReference>
<organism evidence="2 3">
    <name type="scientific">Xylaria hypoxylon</name>
    <dbReference type="NCBI Taxonomy" id="37992"/>
    <lineage>
        <taxon>Eukaryota</taxon>
        <taxon>Fungi</taxon>
        <taxon>Dikarya</taxon>
        <taxon>Ascomycota</taxon>
        <taxon>Pezizomycotina</taxon>
        <taxon>Sordariomycetes</taxon>
        <taxon>Xylariomycetidae</taxon>
        <taxon>Xylariales</taxon>
        <taxon>Xylariaceae</taxon>
        <taxon>Xylaria</taxon>
    </lineage>
</organism>
<dbReference type="Proteomes" id="UP000297716">
    <property type="component" value="Unassembled WGS sequence"/>
</dbReference>